<evidence type="ECO:0000256" key="1">
    <source>
        <dbReference type="SAM" id="MobiDB-lite"/>
    </source>
</evidence>
<name>A0AA36N1M6_9DINO</name>
<dbReference type="EMBL" id="CAUJNA010001364">
    <property type="protein sequence ID" value="CAJ1386403.1"/>
    <property type="molecule type" value="Genomic_DNA"/>
</dbReference>
<evidence type="ECO:0000313" key="2">
    <source>
        <dbReference type="EMBL" id="CAJ1386403.1"/>
    </source>
</evidence>
<dbReference type="Proteomes" id="UP001178507">
    <property type="component" value="Unassembled WGS sequence"/>
</dbReference>
<feature type="non-terminal residue" evidence="2">
    <location>
        <position position="98"/>
    </location>
</feature>
<comment type="caution">
    <text evidence="2">The sequence shown here is derived from an EMBL/GenBank/DDBJ whole genome shotgun (WGS) entry which is preliminary data.</text>
</comment>
<proteinExistence type="predicted"/>
<organism evidence="2 3">
    <name type="scientific">Effrenium voratum</name>
    <dbReference type="NCBI Taxonomy" id="2562239"/>
    <lineage>
        <taxon>Eukaryota</taxon>
        <taxon>Sar</taxon>
        <taxon>Alveolata</taxon>
        <taxon>Dinophyceae</taxon>
        <taxon>Suessiales</taxon>
        <taxon>Symbiodiniaceae</taxon>
        <taxon>Effrenium</taxon>
    </lineage>
</organism>
<feature type="region of interest" description="Disordered" evidence="1">
    <location>
        <begin position="1"/>
        <end position="54"/>
    </location>
</feature>
<sequence length="98" mass="10321">EPGSSLGRAPRASSRKSLHWPLGSRTDASSTRSMASSTKSWRPSSAPTAAGLRSAWPCGTCWRTFAARAPAAPRPGPRCGISTPRLRLSRSAWSSAAI</sequence>
<dbReference type="AlphaFoldDB" id="A0AA36N1M6"/>
<evidence type="ECO:0000313" key="3">
    <source>
        <dbReference type="Proteomes" id="UP001178507"/>
    </source>
</evidence>
<feature type="compositionally biased region" description="Low complexity" evidence="1">
    <location>
        <begin position="24"/>
        <end position="40"/>
    </location>
</feature>
<feature type="non-terminal residue" evidence="2">
    <location>
        <position position="1"/>
    </location>
</feature>
<protein>
    <submittedName>
        <fullName evidence="2">Uncharacterized protein</fullName>
    </submittedName>
</protein>
<gene>
    <name evidence="2" type="ORF">EVOR1521_LOCUS12765</name>
</gene>
<reference evidence="2" key="1">
    <citation type="submission" date="2023-08" db="EMBL/GenBank/DDBJ databases">
        <authorList>
            <person name="Chen Y."/>
            <person name="Shah S."/>
            <person name="Dougan E. K."/>
            <person name="Thang M."/>
            <person name="Chan C."/>
        </authorList>
    </citation>
    <scope>NUCLEOTIDE SEQUENCE</scope>
</reference>
<keyword evidence="3" id="KW-1185">Reference proteome</keyword>
<accession>A0AA36N1M6</accession>